<reference evidence="1" key="1">
    <citation type="submission" date="2020-10" db="EMBL/GenBank/DDBJ databases">
        <authorList>
            <person name="Lu T."/>
            <person name="Wang Q."/>
            <person name="Han X."/>
        </authorList>
    </citation>
    <scope>NUCLEOTIDE SEQUENCE</scope>
    <source>
        <strain evidence="1">WQ 366</strain>
    </source>
</reference>
<dbReference type="Pfam" id="PF05655">
    <property type="entry name" value="AvrD"/>
    <property type="match status" value="1"/>
</dbReference>
<dbReference type="EMBL" id="JADEYP010000003">
    <property type="protein sequence ID" value="MCA5004062.1"/>
    <property type="molecule type" value="Genomic_DNA"/>
</dbReference>
<evidence type="ECO:0008006" key="3">
    <source>
        <dbReference type="Google" id="ProtNLM"/>
    </source>
</evidence>
<proteinExistence type="predicted"/>
<dbReference type="RefSeq" id="WP_225551396.1">
    <property type="nucleotide sequence ID" value="NZ_JADEYP010000003.1"/>
</dbReference>
<comment type="caution">
    <text evidence="1">The sequence shown here is derived from an EMBL/GenBank/DDBJ whole genome shotgun (WGS) entry which is preliminary data.</text>
</comment>
<evidence type="ECO:0000313" key="1">
    <source>
        <dbReference type="EMBL" id="MCA5004062.1"/>
    </source>
</evidence>
<organism evidence="1 2">
    <name type="scientific">Sphingobacterium bovistauri</name>
    <dbReference type="NCBI Taxonomy" id="2781959"/>
    <lineage>
        <taxon>Bacteria</taxon>
        <taxon>Pseudomonadati</taxon>
        <taxon>Bacteroidota</taxon>
        <taxon>Sphingobacteriia</taxon>
        <taxon>Sphingobacteriales</taxon>
        <taxon>Sphingobacteriaceae</taxon>
        <taxon>Sphingobacterium</taxon>
    </lineage>
</organism>
<evidence type="ECO:0000313" key="2">
    <source>
        <dbReference type="Proteomes" id="UP001165302"/>
    </source>
</evidence>
<accession>A0ABS7Z3B3</accession>
<dbReference type="InterPro" id="IPR008799">
    <property type="entry name" value="Pseudomon_AvrD"/>
</dbReference>
<name>A0ABS7Z3B3_9SPHI</name>
<dbReference type="Proteomes" id="UP001165302">
    <property type="component" value="Unassembled WGS sequence"/>
</dbReference>
<sequence>MQSLSTTTIEQILGKSEKRYFSNGFRYFNIDLENLEIFSKEIYGQIAVKYNGPKRPHGEPIHIGSIELMAFSLRISTSVLNRLCKINITDTNRAFLKTFSIQIYNCMPIATYNFIAKILSTSSDKNSLQGYISHLEIQFENHAKIKVTVDHRGYSTHKSLEKDELISLEYEQLHSIGYKSTQINFAPLEINLDSKTITTTVLYKHLLLENTFDGIGSARNNLLPTDALRIYGQLMQSLLYKLTNSDRKNSQNIWLRKMHLFQERPLFKETINASITFEDTREITLSGIKWNLIKLNGTVGNYIGTFQLAQKQNKYE</sequence>
<gene>
    <name evidence="1" type="ORF">IPZ78_02710</name>
</gene>
<keyword evidence="2" id="KW-1185">Reference proteome</keyword>
<protein>
    <recommendedName>
        <fullName evidence="3">Avirulence D protein (AvrD)</fullName>
    </recommendedName>
</protein>